<dbReference type="Proteomes" id="UP000008672">
    <property type="component" value="Unassembled WGS sequence"/>
</dbReference>
<evidence type="ECO:0008006" key="3">
    <source>
        <dbReference type="Google" id="ProtNLM"/>
    </source>
</evidence>
<reference evidence="1" key="3">
    <citation type="submission" date="2025-09" db="UniProtKB">
        <authorList>
            <consortium name="Ensembl"/>
        </authorList>
    </citation>
    <scope>IDENTIFICATION</scope>
</reference>
<dbReference type="OMA" id="NADCERT"/>
<dbReference type="GeneTree" id="ENSGT01030000234766"/>
<dbReference type="InParanoid" id="H3AW45"/>
<protein>
    <recommendedName>
        <fullName evidence="3">HAT C-terminal dimerisation domain-containing protein</fullName>
    </recommendedName>
</protein>
<name>H3AW45_LATCH</name>
<keyword evidence="2" id="KW-1185">Reference proteome</keyword>
<sequence>MQDYTECDRYLLQFYKDVRNFYCKAVSSVYKKLPVFDETLKLLTITDYKNRDTHTFDGLVSLLEMFPCLKKELDLVKLEEEFISYQVLDIDALVKGSKIRMDTFWHKIGQIKDPGTGRNTFVLLPTVMKQLLVLPHSNADCERAFSTTRKNRIEAHGEATNAVLKGLLAPKVNMLSDCSCFEWKP</sequence>
<dbReference type="HOGENOM" id="CLU_1460846_0_0_1"/>
<accession>H3AW45</accession>
<reference evidence="2" key="1">
    <citation type="submission" date="2011-08" db="EMBL/GenBank/DDBJ databases">
        <title>The draft genome of Latimeria chalumnae.</title>
        <authorList>
            <person name="Di Palma F."/>
            <person name="Alfoldi J."/>
            <person name="Johnson J."/>
            <person name="Berlin A."/>
            <person name="Gnerre S."/>
            <person name="Jaffe D."/>
            <person name="MacCallum I."/>
            <person name="Young S."/>
            <person name="Walker B.J."/>
            <person name="Lander E."/>
            <person name="Lindblad-Toh K."/>
        </authorList>
    </citation>
    <scope>NUCLEOTIDE SEQUENCE [LARGE SCALE GENOMIC DNA]</scope>
    <source>
        <strain evidence="2">Wild caught</strain>
    </source>
</reference>
<dbReference type="AlphaFoldDB" id="H3AW45"/>
<organism evidence="1 2">
    <name type="scientific">Latimeria chalumnae</name>
    <name type="common">Coelacanth</name>
    <dbReference type="NCBI Taxonomy" id="7897"/>
    <lineage>
        <taxon>Eukaryota</taxon>
        <taxon>Metazoa</taxon>
        <taxon>Chordata</taxon>
        <taxon>Craniata</taxon>
        <taxon>Vertebrata</taxon>
        <taxon>Euteleostomi</taxon>
        <taxon>Coelacanthiformes</taxon>
        <taxon>Coelacanthidae</taxon>
        <taxon>Latimeria</taxon>
    </lineage>
</organism>
<evidence type="ECO:0000313" key="1">
    <source>
        <dbReference type="Ensembl" id="ENSLACP00000013866.1"/>
    </source>
</evidence>
<evidence type="ECO:0000313" key="2">
    <source>
        <dbReference type="Proteomes" id="UP000008672"/>
    </source>
</evidence>
<reference evidence="1" key="2">
    <citation type="submission" date="2025-08" db="UniProtKB">
        <authorList>
            <consortium name="Ensembl"/>
        </authorList>
    </citation>
    <scope>IDENTIFICATION</scope>
</reference>
<dbReference type="Ensembl" id="ENSLACT00000013963.1">
    <property type="protein sequence ID" value="ENSLACP00000013866.1"/>
    <property type="gene ID" value="ENSLACG00000012208.1"/>
</dbReference>
<proteinExistence type="predicted"/>
<dbReference type="EMBL" id="AFYH01148131">
    <property type="status" value="NOT_ANNOTATED_CDS"/>
    <property type="molecule type" value="Genomic_DNA"/>
</dbReference>